<dbReference type="InterPro" id="IPR013106">
    <property type="entry name" value="Ig_V-set"/>
</dbReference>
<organism evidence="6 7">
    <name type="scientific">Anabas testudineus</name>
    <name type="common">Climbing perch</name>
    <name type="synonym">Anthias testudineus</name>
    <dbReference type="NCBI Taxonomy" id="64144"/>
    <lineage>
        <taxon>Eukaryota</taxon>
        <taxon>Metazoa</taxon>
        <taxon>Chordata</taxon>
        <taxon>Craniata</taxon>
        <taxon>Vertebrata</taxon>
        <taxon>Euteleostomi</taxon>
        <taxon>Actinopterygii</taxon>
        <taxon>Neopterygii</taxon>
        <taxon>Teleostei</taxon>
        <taxon>Neoteleostei</taxon>
        <taxon>Acanthomorphata</taxon>
        <taxon>Anabantaria</taxon>
        <taxon>Anabantiformes</taxon>
        <taxon>Anabantoidei</taxon>
        <taxon>Anabantidae</taxon>
        <taxon>Anabas</taxon>
    </lineage>
</organism>
<evidence type="ECO:0000256" key="2">
    <source>
        <dbReference type="ARBA" id="ARBA00022692"/>
    </source>
</evidence>
<feature type="transmembrane region" description="Helical" evidence="4">
    <location>
        <begin position="116"/>
        <end position="140"/>
    </location>
</feature>
<dbReference type="InterPro" id="IPR050671">
    <property type="entry name" value="CD300_family_receptors"/>
</dbReference>
<dbReference type="GO" id="GO:0004888">
    <property type="term" value="F:transmembrane signaling receptor activity"/>
    <property type="evidence" value="ECO:0007669"/>
    <property type="project" value="TreeGrafter"/>
</dbReference>
<reference evidence="6" key="3">
    <citation type="submission" date="2025-09" db="UniProtKB">
        <authorList>
            <consortium name="Ensembl"/>
        </authorList>
    </citation>
    <scope>IDENTIFICATION</scope>
</reference>
<evidence type="ECO:0000313" key="6">
    <source>
        <dbReference type="Ensembl" id="ENSATEP00000045444.1"/>
    </source>
</evidence>
<evidence type="ECO:0000256" key="4">
    <source>
        <dbReference type="SAM" id="Phobius"/>
    </source>
</evidence>
<dbReference type="GeneTree" id="ENSGT00950000182977"/>
<dbReference type="InterPro" id="IPR013783">
    <property type="entry name" value="Ig-like_fold"/>
</dbReference>
<evidence type="ECO:0000256" key="3">
    <source>
        <dbReference type="ARBA" id="ARBA00023136"/>
    </source>
</evidence>
<keyword evidence="3 4" id="KW-0472">Membrane</keyword>
<dbReference type="AlphaFoldDB" id="A0A7N6AEJ9"/>
<dbReference type="Ensembl" id="ENSATET00000037173.1">
    <property type="protein sequence ID" value="ENSATEP00000045444.1"/>
    <property type="gene ID" value="ENSATEG00000017814.3"/>
</dbReference>
<dbReference type="SUPFAM" id="SSF48726">
    <property type="entry name" value="Immunoglobulin"/>
    <property type="match status" value="1"/>
</dbReference>
<feature type="domain" description="Immunoglobulin V-set" evidence="5">
    <location>
        <begin position="23"/>
        <end position="105"/>
    </location>
</feature>
<dbReference type="InterPro" id="IPR036179">
    <property type="entry name" value="Ig-like_dom_sf"/>
</dbReference>
<reference evidence="6" key="1">
    <citation type="submission" date="2021-04" db="EMBL/GenBank/DDBJ databases">
        <authorList>
            <consortium name="Wellcome Sanger Institute Data Sharing"/>
        </authorList>
    </citation>
    <scope>NUCLEOTIDE SEQUENCE [LARGE SCALE GENOMIC DNA]</scope>
</reference>
<keyword evidence="7" id="KW-1185">Reference proteome</keyword>
<feature type="transmembrane region" description="Helical" evidence="4">
    <location>
        <begin position="152"/>
        <end position="173"/>
    </location>
</feature>
<accession>A0A7N6AEJ9</accession>
<comment type="subcellular location">
    <subcellularLocation>
        <location evidence="1">Membrane</location>
    </subcellularLocation>
</comment>
<sequence length="174" mass="20363">FWQWHIMMSHPGGVGLPIIHVFGYEETEAKVSCSYDEGYESYEKYLCRNYCSSDDVLITTTEAHKNRYSISDDTNKQVFTATISNLNQNYAGKYWCGVTKSGILKDHYPAEVKLKWMLLLFPIITIPCYQLVINIVLLWNQTVFIMPAFTEPFSFFFFFYYICQCKISVFLLLI</sequence>
<evidence type="ECO:0000313" key="7">
    <source>
        <dbReference type="Proteomes" id="UP000265040"/>
    </source>
</evidence>
<dbReference type="Proteomes" id="UP000265040">
    <property type="component" value="Chromosome 1"/>
</dbReference>
<dbReference type="PANTHER" id="PTHR11860">
    <property type="entry name" value="POLYMERIC-IMMUNOGLOBULIN RECEPTOR"/>
    <property type="match status" value="1"/>
</dbReference>
<proteinExistence type="predicted"/>
<protein>
    <recommendedName>
        <fullName evidence="5">Immunoglobulin V-set domain-containing protein</fullName>
    </recommendedName>
</protein>
<evidence type="ECO:0000259" key="5">
    <source>
        <dbReference type="Pfam" id="PF07686"/>
    </source>
</evidence>
<reference evidence="6" key="2">
    <citation type="submission" date="2025-08" db="UniProtKB">
        <authorList>
            <consortium name="Ensembl"/>
        </authorList>
    </citation>
    <scope>IDENTIFICATION</scope>
</reference>
<name>A0A7N6AEJ9_ANATE</name>
<dbReference type="GO" id="GO:0005886">
    <property type="term" value="C:plasma membrane"/>
    <property type="evidence" value="ECO:0007669"/>
    <property type="project" value="TreeGrafter"/>
</dbReference>
<keyword evidence="4" id="KW-1133">Transmembrane helix</keyword>
<dbReference type="Gene3D" id="2.60.40.10">
    <property type="entry name" value="Immunoglobulins"/>
    <property type="match status" value="1"/>
</dbReference>
<dbReference type="PANTHER" id="PTHR11860:SF118">
    <property type="entry name" value="CMRF35-LIKE MOLECULE 3-RELATED"/>
    <property type="match status" value="1"/>
</dbReference>
<dbReference type="Pfam" id="PF07686">
    <property type="entry name" value="V-set"/>
    <property type="match status" value="1"/>
</dbReference>
<keyword evidence="2 4" id="KW-0812">Transmembrane</keyword>
<evidence type="ECO:0000256" key="1">
    <source>
        <dbReference type="ARBA" id="ARBA00004370"/>
    </source>
</evidence>